<evidence type="ECO:0000313" key="3">
    <source>
        <dbReference type="Proteomes" id="UP001479436"/>
    </source>
</evidence>
<accession>A0ABR2VZ87</accession>
<feature type="region of interest" description="Disordered" evidence="1">
    <location>
        <begin position="308"/>
        <end position="379"/>
    </location>
</feature>
<feature type="compositionally biased region" description="Polar residues" evidence="1">
    <location>
        <begin position="325"/>
        <end position="339"/>
    </location>
</feature>
<gene>
    <name evidence="2" type="ORF">K7432_008587</name>
</gene>
<feature type="compositionally biased region" description="Polar residues" evidence="1">
    <location>
        <begin position="273"/>
        <end position="282"/>
    </location>
</feature>
<proteinExistence type="predicted"/>
<dbReference type="EMBL" id="JASJQH010007359">
    <property type="protein sequence ID" value="KAK9710216.1"/>
    <property type="molecule type" value="Genomic_DNA"/>
</dbReference>
<dbReference type="Proteomes" id="UP001479436">
    <property type="component" value="Unassembled WGS sequence"/>
</dbReference>
<feature type="region of interest" description="Disordered" evidence="1">
    <location>
        <begin position="28"/>
        <end position="47"/>
    </location>
</feature>
<keyword evidence="3" id="KW-1185">Reference proteome</keyword>
<reference evidence="2 3" key="1">
    <citation type="submission" date="2023-04" db="EMBL/GenBank/DDBJ databases">
        <title>Genome of Basidiobolus ranarum AG-B5.</title>
        <authorList>
            <person name="Stajich J.E."/>
            <person name="Carter-House D."/>
            <person name="Gryganskyi A."/>
        </authorList>
    </citation>
    <scope>NUCLEOTIDE SEQUENCE [LARGE SCALE GENOMIC DNA]</scope>
    <source>
        <strain evidence="2 3">AG-B5</strain>
    </source>
</reference>
<sequence>MPASANTAPTIYHLQENKNITEYRLDKTPFDRQSPYPTDSSTLHSSGSLSLPSIMKDNCLPNQSSVSSRFSTDSSILHSPISSHGNITSDFSKLDTLAAAAGSILVSLANLGQPTSATALASAKPEDSGSNESSKKDIIQCSDNLADLAAAAISSLSDLAATGREVSLPKQVEKLASRTSVAISNEHKKGGFMSISALLDEGPPRSNENPSQAYTPSFGQLQSYDSSKHTVKQLLDDVNIIAGDRERQSTKRLMSEPELPFKKRYAPSRFDSPVNSRSNSVSYHHDGNEVFNGNSAGGYMNAVAVDQNTSLPQPDSSYSRSSRYNGSYQHSGASSTQSAPIPRYKPAAHGSASNFPDSTASTGNRNPQPSYQPLRVEGPNTFSKKYQSMQDPKVKRNATHAYIAYMIYTDRLQNKGSEVKGESMPIHSTAKRLKLFHNLHMVAMSTPNPDILNLLRHLDPI</sequence>
<protein>
    <submittedName>
        <fullName evidence="2">Uncharacterized protein</fullName>
    </submittedName>
</protein>
<feature type="compositionally biased region" description="Basic and acidic residues" evidence="1">
    <location>
        <begin position="247"/>
        <end position="261"/>
    </location>
</feature>
<evidence type="ECO:0000313" key="2">
    <source>
        <dbReference type="EMBL" id="KAK9710216.1"/>
    </source>
</evidence>
<organism evidence="2 3">
    <name type="scientific">Basidiobolus ranarum</name>
    <dbReference type="NCBI Taxonomy" id="34480"/>
    <lineage>
        <taxon>Eukaryota</taxon>
        <taxon>Fungi</taxon>
        <taxon>Fungi incertae sedis</taxon>
        <taxon>Zoopagomycota</taxon>
        <taxon>Entomophthoromycotina</taxon>
        <taxon>Basidiobolomycetes</taxon>
        <taxon>Basidiobolales</taxon>
        <taxon>Basidiobolaceae</taxon>
        <taxon>Basidiobolus</taxon>
    </lineage>
</organism>
<feature type="compositionally biased region" description="Polar residues" evidence="1">
    <location>
        <begin position="351"/>
        <end position="371"/>
    </location>
</feature>
<evidence type="ECO:0000256" key="1">
    <source>
        <dbReference type="SAM" id="MobiDB-lite"/>
    </source>
</evidence>
<name>A0ABR2VZ87_9FUNG</name>
<comment type="caution">
    <text evidence="2">The sequence shown here is derived from an EMBL/GenBank/DDBJ whole genome shotgun (WGS) entry which is preliminary data.</text>
</comment>
<feature type="region of interest" description="Disordered" evidence="1">
    <location>
        <begin position="247"/>
        <end position="294"/>
    </location>
</feature>